<feature type="transmembrane region" description="Helical" evidence="1">
    <location>
        <begin position="9"/>
        <end position="27"/>
    </location>
</feature>
<protein>
    <submittedName>
        <fullName evidence="3">Uncharacterized protein LOC110991137</fullName>
    </submittedName>
</protein>
<dbReference type="OMA" id="ELYAWER"/>
<evidence type="ECO:0000313" key="3">
    <source>
        <dbReference type="RefSeq" id="XP_022112034.1"/>
    </source>
</evidence>
<dbReference type="GeneID" id="110991137"/>
<dbReference type="AlphaFoldDB" id="A0A8B8A2X5"/>
<keyword evidence="1" id="KW-1133">Transmembrane helix</keyword>
<dbReference type="PANTHER" id="PTHR43734">
    <property type="entry name" value="PHYTOENE DESATURASE"/>
    <property type="match status" value="1"/>
</dbReference>
<dbReference type="Proteomes" id="UP000694845">
    <property type="component" value="Unplaced"/>
</dbReference>
<evidence type="ECO:0000256" key="1">
    <source>
        <dbReference type="SAM" id="Phobius"/>
    </source>
</evidence>
<keyword evidence="1" id="KW-0472">Membrane</keyword>
<dbReference type="Pfam" id="PF13450">
    <property type="entry name" value="NAD_binding_8"/>
    <property type="match status" value="1"/>
</dbReference>
<dbReference type="RefSeq" id="XP_022112034.1">
    <property type="nucleotide sequence ID" value="XM_022256342.1"/>
</dbReference>
<dbReference type="PANTHER" id="PTHR43734:SF4">
    <property type="entry name" value="AMINE OXIDASE DOMAIN-CONTAINING PROTEIN"/>
    <property type="match status" value="1"/>
</dbReference>
<dbReference type="Gene3D" id="3.50.50.60">
    <property type="entry name" value="FAD/NAD(P)-binding domain"/>
    <property type="match status" value="1"/>
</dbReference>
<reference evidence="3" key="1">
    <citation type="submission" date="2025-08" db="UniProtKB">
        <authorList>
            <consortium name="RefSeq"/>
        </authorList>
    </citation>
    <scope>IDENTIFICATION</scope>
</reference>
<accession>A0A8B8A2X5</accession>
<dbReference type="SUPFAM" id="SSF51905">
    <property type="entry name" value="FAD/NAD(P)-binding domain"/>
    <property type="match status" value="1"/>
</dbReference>
<keyword evidence="2" id="KW-1185">Reference proteome</keyword>
<organism evidence="2 3">
    <name type="scientific">Acanthaster planci</name>
    <name type="common">Crown-of-thorns starfish</name>
    <dbReference type="NCBI Taxonomy" id="133434"/>
    <lineage>
        <taxon>Eukaryota</taxon>
        <taxon>Metazoa</taxon>
        <taxon>Echinodermata</taxon>
        <taxon>Eleutherozoa</taxon>
        <taxon>Asterozoa</taxon>
        <taxon>Asteroidea</taxon>
        <taxon>Valvatacea</taxon>
        <taxon>Valvatida</taxon>
        <taxon>Acanthasteridae</taxon>
        <taxon>Acanthaster</taxon>
    </lineage>
</organism>
<name>A0A8B8A2X5_ACAPL</name>
<dbReference type="KEGG" id="aplc:110991137"/>
<dbReference type="GO" id="GO:0016491">
    <property type="term" value="F:oxidoreductase activity"/>
    <property type="evidence" value="ECO:0007669"/>
    <property type="project" value="InterPro"/>
</dbReference>
<dbReference type="OrthoDB" id="38045at2759"/>
<keyword evidence="1" id="KW-0812">Transmembrane</keyword>
<evidence type="ECO:0000313" key="2">
    <source>
        <dbReference type="Proteomes" id="UP000694845"/>
    </source>
</evidence>
<dbReference type="Pfam" id="PF11913">
    <property type="entry name" value="DUF3431"/>
    <property type="match status" value="1"/>
</dbReference>
<dbReference type="InterPro" id="IPR021838">
    <property type="entry name" value="DUF3431"/>
</dbReference>
<proteinExistence type="predicted"/>
<sequence>MAFGRRSRYTCLSIIWIPLAIVSFVWWNTEEFGVIVPTKPKGHPSPGFHIGLHLKPERRRIVIIGAGPTALGAAQRLYELKQEMNNTEIMVLEQRSQPGGLAGSERDERGFLWDMGGHVIFSHYSYFDHTLDRAVPEWNQHVRAAFAFMKGSDGARRFIPYPVQRNIHAMHKLDQEKCLAGLEEISKFPTFASPRDFDEWLLLKFGRGLCELFMRKYNRKVWTVDTREMNAVWVGERVAVPDVEEIRAKIRQADSGKPAKDSAWGPNSFFRFPRHNGTGGIWTAVAKLLPRSWFSFHKKVVGVDADSKVITVESAGVPGSRHTLSYTTLISTVPLDEFVGFLRSNDPSLGKVKRLASQLVYTHTHIVGIGLTGRAPKSLADKSWMYFPDSDSPFYRVTVFSKYSTDHVPKSGEYWSLMCEAAEPKGSKLVSWNRANVISQTIKALVSYGFITVDMIVSKYYHRLDHGYPVPSLNRDRILNAVQPWLEAKDIFSRGRFGGWKYEVGNQDHSLMQGVELVDRVVRGIPEETYASPNLVNSQKNTGRIVRTELPDYEIVVAHYNEELDWVKPYADHAHVYHKGNEEGAPFELYAWERLPNVGREGHTYLHHIINHYNHLSNITVFLQAGFRRHRSFCHTDPLTYVASVKEGVPCKHLREQVIRKWGRIRYRPTKKMRWSNLTLGEFYKVIFGSPPPPAGMPHCYNGCLAASRLMIHKHPVSFYQKAISFLSNDSDPEEGHYIERFWYWMFIERKD</sequence>
<gene>
    <name evidence="3" type="primary">LOC110991137</name>
</gene>
<dbReference type="InterPro" id="IPR036188">
    <property type="entry name" value="FAD/NAD-bd_sf"/>
</dbReference>